<sequence length="279" mass="30990">MSLVRYCVNGRLVSGVSPTNRGFAYGDGVFRTMRLLDGELQDWPLHYQTLVADCSKILMVCPSAELLMQEFKSLMSAGEDETKLSGVVKIIITRGDGARGYAPPAIAEPTRVFVWSPLPVYPEAIYTQGVALYQCQTRLASQPLLAGIKHLNRLENVLARAELKDPRFFDGLMLDYQDQVVEAVSGNLFIRKAGQVMTPILDQCGVAGVMRQKILDWYKTQGQPVSLTRLTVQDVLTADAVIITNSVYGVLQVTQLDAQPLAHNDWAHTLRTQLHYVVH</sequence>
<dbReference type="Gene3D" id="3.30.470.10">
    <property type="match status" value="1"/>
</dbReference>
<dbReference type="InterPro" id="IPR043132">
    <property type="entry name" value="BCAT-like_C"/>
</dbReference>
<gene>
    <name evidence="10" type="primary">pabC</name>
    <name evidence="10" type="ORF">ACFQ1T_11070</name>
</gene>
<comment type="subunit">
    <text evidence="3">Homodimer.</text>
</comment>
<comment type="caution">
    <text evidence="10">The sequence shown here is derived from an EMBL/GenBank/DDBJ whole genome shotgun (WGS) entry which is preliminary data.</text>
</comment>
<dbReference type="InterPro" id="IPR001544">
    <property type="entry name" value="Aminotrans_IV"/>
</dbReference>
<comment type="catalytic activity">
    <reaction evidence="9">
        <text>4-amino-4-deoxychorismate = 4-aminobenzoate + pyruvate + H(+)</text>
        <dbReference type="Rhea" id="RHEA:16201"/>
        <dbReference type="ChEBI" id="CHEBI:15361"/>
        <dbReference type="ChEBI" id="CHEBI:15378"/>
        <dbReference type="ChEBI" id="CHEBI:17836"/>
        <dbReference type="ChEBI" id="CHEBI:58406"/>
        <dbReference type="EC" id="4.1.3.38"/>
    </reaction>
</comment>
<evidence type="ECO:0000256" key="4">
    <source>
        <dbReference type="ARBA" id="ARBA00022898"/>
    </source>
</evidence>
<dbReference type="NCBIfam" id="TIGR03461">
    <property type="entry name" value="pabC_Proteo"/>
    <property type="match status" value="1"/>
</dbReference>
<evidence type="ECO:0000256" key="5">
    <source>
        <dbReference type="ARBA" id="ARBA00022909"/>
    </source>
</evidence>
<dbReference type="SUPFAM" id="SSF56752">
    <property type="entry name" value="D-aminoacid aminotransferase-like PLP-dependent enzymes"/>
    <property type="match status" value="1"/>
</dbReference>
<evidence type="ECO:0000256" key="2">
    <source>
        <dbReference type="ARBA" id="ARBA00009320"/>
    </source>
</evidence>
<dbReference type="GO" id="GO:0008696">
    <property type="term" value="F:4-amino-4-deoxychorismate lyase activity"/>
    <property type="evidence" value="ECO:0007669"/>
    <property type="project" value="UniProtKB-EC"/>
</dbReference>
<evidence type="ECO:0000256" key="7">
    <source>
        <dbReference type="ARBA" id="ARBA00035633"/>
    </source>
</evidence>
<dbReference type="PANTHER" id="PTHR42743">
    <property type="entry name" value="AMINO-ACID AMINOTRANSFERASE"/>
    <property type="match status" value="1"/>
</dbReference>
<dbReference type="Proteomes" id="UP001597106">
    <property type="component" value="Unassembled WGS sequence"/>
</dbReference>
<dbReference type="InterPro" id="IPR017824">
    <property type="entry name" value="Aminodeoxychorismate_lyase_IV"/>
</dbReference>
<dbReference type="PANTHER" id="PTHR42743:SF2">
    <property type="entry name" value="AMINODEOXYCHORISMATE LYASE"/>
    <property type="match status" value="1"/>
</dbReference>
<keyword evidence="4" id="KW-0663">Pyridoxal phosphate</keyword>
<dbReference type="NCBIfam" id="NF004761">
    <property type="entry name" value="PRK06092.1"/>
    <property type="match status" value="1"/>
</dbReference>
<name>A0ABW3GI93_9PROT</name>
<keyword evidence="11" id="KW-1185">Reference proteome</keyword>
<keyword evidence="6 10" id="KW-0456">Lyase</keyword>
<comment type="cofactor">
    <cofactor evidence="1">
        <name>pyridoxal 5'-phosphate</name>
        <dbReference type="ChEBI" id="CHEBI:597326"/>
    </cofactor>
</comment>
<evidence type="ECO:0000256" key="6">
    <source>
        <dbReference type="ARBA" id="ARBA00023239"/>
    </source>
</evidence>
<dbReference type="InterPro" id="IPR036038">
    <property type="entry name" value="Aminotransferase-like"/>
</dbReference>
<dbReference type="EC" id="4.1.3.38" evidence="8"/>
<proteinExistence type="inferred from homology"/>
<organism evidence="10 11">
    <name type="scientific">Methylophilus glucosoxydans</name>
    <dbReference type="NCBI Taxonomy" id="752553"/>
    <lineage>
        <taxon>Bacteria</taxon>
        <taxon>Pseudomonadati</taxon>
        <taxon>Pseudomonadota</taxon>
        <taxon>Betaproteobacteria</taxon>
        <taxon>Nitrosomonadales</taxon>
        <taxon>Methylophilaceae</taxon>
        <taxon>Methylophilus</taxon>
    </lineage>
</organism>
<dbReference type="InterPro" id="IPR050571">
    <property type="entry name" value="Class-IV_PLP-Dep_Aminotrnsfr"/>
</dbReference>
<dbReference type="InterPro" id="IPR043131">
    <property type="entry name" value="BCAT-like_N"/>
</dbReference>
<comment type="pathway">
    <text evidence="7">Cofactor biosynthesis; tetrahydrofolate biosynthesis; 4-aminobenzoate from chorismate: step 2/2.</text>
</comment>
<dbReference type="RefSeq" id="WP_379076565.1">
    <property type="nucleotide sequence ID" value="NZ_JBHTJW010000002.1"/>
</dbReference>
<dbReference type="Pfam" id="PF01063">
    <property type="entry name" value="Aminotran_4"/>
    <property type="match status" value="1"/>
</dbReference>
<evidence type="ECO:0000256" key="9">
    <source>
        <dbReference type="ARBA" id="ARBA00049529"/>
    </source>
</evidence>
<evidence type="ECO:0000313" key="10">
    <source>
        <dbReference type="EMBL" id="MFD0930316.1"/>
    </source>
</evidence>
<reference evidence="11" key="1">
    <citation type="journal article" date="2019" name="Int. J. Syst. Evol. Microbiol.">
        <title>The Global Catalogue of Microorganisms (GCM) 10K type strain sequencing project: providing services to taxonomists for standard genome sequencing and annotation.</title>
        <authorList>
            <consortium name="The Broad Institute Genomics Platform"/>
            <consortium name="The Broad Institute Genome Sequencing Center for Infectious Disease"/>
            <person name="Wu L."/>
            <person name="Ma J."/>
        </authorList>
    </citation>
    <scope>NUCLEOTIDE SEQUENCE [LARGE SCALE GENOMIC DNA]</scope>
    <source>
        <strain evidence="11">CCUG 59685</strain>
    </source>
</reference>
<accession>A0ABW3GI93</accession>
<protein>
    <recommendedName>
        <fullName evidence="8">aminodeoxychorismate lyase</fullName>
        <ecNumber evidence="8">4.1.3.38</ecNumber>
    </recommendedName>
</protein>
<evidence type="ECO:0000256" key="8">
    <source>
        <dbReference type="ARBA" id="ARBA00035676"/>
    </source>
</evidence>
<evidence type="ECO:0000313" key="11">
    <source>
        <dbReference type="Proteomes" id="UP001597106"/>
    </source>
</evidence>
<dbReference type="CDD" id="cd01559">
    <property type="entry name" value="ADCL_like"/>
    <property type="match status" value="1"/>
</dbReference>
<dbReference type="Gene3D" id="3.20.10.10">
    <property type="entry name" value="D-amino Acid Aminotransferase, subunit A, domain 2"/>
    <property type="match status" value="1"/>
</dbReference>
<keyword evidence="5" id="KW-0289">Folate biosynthesis</keyword>
<evidence type="ECO:0000256" key="1">
    <source>
        <dbReference type="ARBA" id="ARBA00001933"/>
    </source>
</evidence>
<comment type="similarity">
    <text evidence="2">Belongs to the class-IV pyridoxal-phosphate-dependent aminotransferase family.</text>
</comment>
<dbReference type="EMBL" id="JBHTJW010000002">
    <property type="protein sequence ID" value="MFD0930316.1"/>
    <property type="molecule type" value="Genomic_DNA"/>
</dbReference>
<evidence type="ECO:0000256" key="3">
    <source>
        <dbReference type="ARBA" id="ARBA00011738"/>
    </source>
</evidence>